<keyword evidence="1" id="KW-1133">Transmembrane helix</keyword>
<accession>A0A6C0K3B3</accession>
<name>A0A6C0K3B3_9ZZZZ</name>
<protein>
    <submittedName>
        <fullName evidence="2">Uncharacterized protein</fullName>
    </submittedName>
</protein>
<keyword evidence="1" id="KW-0812">Transmembrane</keyword>
<evidence type="ECO:0000313" key="2">
    <source>
        <dbReference type="EMBL" id="QHU12209.1"/>
    </source>
</evidence>
<reference evidence="2" key="1">
    <citation type="journal article" date="2020" name="Nature">
        <title>Giant virus diversity and host interactions through global metagenomics.</title>
        <authorList>
            <person name="Schulz F."/>
            <person name="Roux S."/>
            <person name="Paez-Espino D."/>
            <person name="Jungbluth S."/>
            <person name="Walsh D.A."/>
            <person name="Denef V.J."/>
            <person name="McMahon K.D."/>
            <person name="Konstantinidis K.T."/>
            <person name="Eloe-Fadrosh E.A."/>
            <person name="Kyrpides N.C."/>
            <person name="Woyke T."/>
        </authorList>
    </citation>
    <scope>NUCLEOTIDE SEQUENCE</scope>
    <source>
        <strain evidence="2">GVMAG-S-1101171-110</strain>
    </source>
</reference>
<organism evidence="2">
    <name type="scientific">viral metagenome</name>
    <dbReference type="NCBI Taxonomy" id="1070528"/>
    <lineage>
        <taxon>unclassified sequences</taxon>
        <taxon>metagenomes</taxon>
        <taxon>organismal metagenomes</taxon>
    </lineage>
</organism>
<evidence type="ECO:0000256" key="1">
    <source>
        <dbReference type="SAM" id="Phobius"/>
    </source>
</evidence>
<sequence length="97" mass="11407">MIWPRHPIYMISHMLIGIIGYFFPALLIAFLAYQFLQYIFGFRFFLFEMAVKSHNSLEHTSYKIIEAFIGYITTMLFMKYSAVNMPRNFVTTASIDG</sequence>
<dbReference type="AlphaFoldDB" id="A0A6C0K3B3"/>
<feature type="transmembrane region" description="Helical" evidence="1">
    <location>
        <begin position="60"/>
        <end position="78"/>
    </location>
</feature>
<proteinExistence type="predicted"/>
<dbReference type="EMBL" id="MN740798">
    <property type="protein sequence ID" value="QHU12209.1"/>
    <property type="molecule type" value="Genomic_DNA"/>
</dbReference>
<keyword evidence="1" id="KW-0472">Membrane</keyword>
<feature type="transmembrane region" description="Helical" evidence="1">
    <location>
        <begin position="12"/>
        <end position="40"/>
    </location>
</feature>